<name>A0A3M0GAU7_9ACTN</name>
<dbReference type="AlphaFoldDB" id="A0A3M0GAU7"/>
<protein>
    <submittedName>
        <fullName evidence="1">Uncharacterized protein</fullName>
    </submittedName>
</protein>
<comment type="caution">
    <text evidence="1">The sequence shown here is derived from an EMBL/GenBank/DDBJ whole genome shotgun (WGS) entry which is preliminary data.</text>
</comment>
<proteinExistence type="predicted"/>
<evidence type="ECO:0000313" key="2">
    <source>
        <dbReference type="Proteomes" id="UP000275256"/>
    </source>
</evidence>
<sequence length="242" mass="26249">MTTPTTSASTVVTIRRRVRGFTVPMVRGRYGDGMQELRLFAIGINDVRDIFGADAPLAARLRDSAARHFAAPPHPRSLLSKLGPVFSRHPQSEVDPQNPLRSDVDALLAGGHIPVERLVQCWQVLLAWLGDLSAQSLDITLDGLEALEFDLALAGLPSDFSVRRLASRELGTPLRPLPHQVVGYSKHQHVVETYTELRQVHDDAGPGFATTMHAIEPLMGLLGGIAARPAAMLDLVVVQIPG</sequence>
<keyword evidence="2" id="KW-1185">Reference proteome</keyword>
<organism evidence="1 2">
    <name type="scientific">Tessaracoccus antarcticus</name>
    <dbReference type="NCBI Taxonomy" id="2479848"/>
    <lineage>
        <taxon>Bacteria</taxon>
        <taxon>Bacillati</taxon>
        <taxon>Actinomycetota</taxon>
        <taxon>Actinomycetes</taxon>
        <taxon>Propionibacteriales</taxon>
        <taxon>Propionibacteriaceae</taxon>
        <taxon>Tessaracoccus</taxon>
    </lineage>
</organism>
<gene>
    <name evidence="1" type="ORF">EAX62_05805</name>
</gene>
<reference evidence="1 2" key="1">
    <citation type="submission" date="2018-10" db="EMBL/GenBank/DDBJ databases">
        <title>Tessaracoccus antarcticuss sp. nov., isolated from sediment.</title>
        <authorList>
            <person name="Zhou L.Y."/>
            <person name="Du Z.J."/>
        </authorList>
    </citation>
    <scope>NUCLEOTIDE SEQUENCE [LARGE SCALE GENOMIC DNA]</scope>
    <source>
        <strain evidence="1 2">JDX10</strain>
    </source>
</reference>
<accession>A0A3M0GAU7</accession>
<dbReference type="Proteomes" id="UP000275256">
    <property type="component" value="Unassembled WGS sequence"/>
</dbReference>
<evidence type="ECO:0000313" key="1">
    <source>
        <dbReference type="EMBL" id="RMB62091.1"/>
    </source>
</evidence>
<dbReference type="EMBL" id="REFW01000001">
    <property type="protein sequence ID" value="RMB62091.1"/>
    <property type="molecule type" value="Genomic_DNA"/>
</dbReference>